<dbReference type="GO" id="GO:0046872">
    <property type="term" value="F:metal ion binding"/>
    <property type="evidence" value="ECO:0007669"/>
    <property type="project" value="UniProtKB-KW"/>
</dbReference>
<evidence type="ECO:0000256" key="6">
    <source>
        <dbReference type="ARBA" id="ARBA00022801"/>
    </source>
</evidence>
<evidence type="ECO:0000256" key="7">
    <source>
        <dbReference type="ARBA" id="ARBA00022842"/>
    </source>
</evidence>
<feature type="domain" description="Endonuclease/exonuclease/phosphatase" evidence="9">
    <location>
        <begin position="4"/>
        <end position="240"/>
    </location>
</feature>
<dbReference type="AlphaFoldDB" id="A0A1E3AMS3"/>
<dbReference type="GO" id="GO:0070260">
    <property type="term" value="F:5'-tyrosyl-DNA phosphodiesterase activity"/>
    <property type="evidence" value="ECO:0007669"/>
    <property type="project" value="TreeGrafter"/>
</dbReference>
<dbReference type="InterPro" id="IPR005135">
    <property type="entry name" value="Endo/exonuclease/phosphatase"/>
</dbReference>
<reference evidence="10 11" key="1">
    <citation type="submission" date="2016-07" db="EMBL/GenBank/DDBJ databases">
        <title>Characterization of isolates of Eisenbergiella tayi derived from blood cultures, using whole genome sequencing.</title>
        <authorList>
            <person name="Burdz T."/>
            <person name="Wiebe D."/>
            <person name="Huynh C."/>
            <person name="Bernard K."/>
        </authorList>
    </citation>
    <scope>NUCLEOTIDE SEQUENCE [LARGE SCALE GENOMIC DNA]</scope>
    <source>
        <strain evidence="10 11">NML 120489</strain>
    </source>
</reference>
<keyword evidence="6" id="KW-0378">Hydrolase</keyword>
<evidence type="ECO:0000256" key="1">
    <source>
        <dbReference type="ARBA" id="ARBA00001936"/>
    </source>
</evidence>
<keyword evidence="4" id="KW-0479">Metal-binding</keyword>
<dbReference type="Proteomes" id="UP000095003">
    <property type="component" value="Unassembled WGS sequence"/>
</dbReference>
<name>A0A1E3AMS3_9FIRM</name>
<protein>
    <submittedName>
        <fullName evidence="10">Endonuclease/Exonuclease/phosphatase family protein</fullName>
    </submittedName>
</protein>
<keyword evidence="3" id="KW-0540">Nuclease</keyword>
<dbReference type="Gene3D" id="3.60.10.10">
    <property type="entry name" value="Endonuclease/exonuclease/phosphatase"/>
    <property type="match status" value="1"/>
</dbReference>
<keyword evidence="5" id="KW-0227">DNA damage</keyword>
<dbReference type="EMBL" id="MCGI01000004">
    <property type="protein sequence ID" value="ODM09934.1"/>
    <property type="molecule type" value="Genomic_DNA"/>
</dbReference>
<evidence type="ECO:0000256" key="3">
    <source>
        <dbReference type="ARBA" id="ARBA00022722"/>
    </source>
</evidence>
<evidence type="ECO:0000256" key="8">
    <source>
        <dbReference type="ARBA" id="ARBA00023204"/>
    </source>
</evidence>
<evidence type="ECO:0000259" key="9">
    <source>
        <dbReference type="Pfam" id="PF03372"/>
    </source>
</evidence>
<comment type="cofactor">
    <cofactor evidence="2">
        <name>Mg(2+)</name>
        <dbReference type="ChEBI" id="CHEBI:18420"/>
    </cofactor>
</comment>
<dbReference type="GeneID" id="93302253"/>
<dbReference type="SUPFAM" id="SSF56219">
    <property type="entry name" value="DNase I-like"/>
    <property type="match status" value="1"/>
</dbReference>
<dbReference type="PANTHER" id="PTHR15822">
    <property type="entry name" value="TRAF AND TNF RECEPTOR-ASSOCIATED PROTEIN"/>
    <property type="match status" value="1"/>
</dbReference>
<keyword evidence="8" id="KW-0234">DNA repair</keyword>
<evidence type="ECO:0000313" key="11">
    <source>
        <dbReference type="Proteomes" id="UP000095003"/>
    </source>
</evidence>
<dbReference type="GO" id="GO:0005737">
    <property type="term" value="C:cytoplasm"/>
    <property type="evidence" value="ECO:0007669"/>
    <property type="project" value="TreeGrafter"/>
</dbReference>
<organism evidence="10 11">
    <name type="scientific">Eisenbergiella tayi</name>
    <dbReference type="NCBI Taxonomy" id="1432052"/>
    <lineage>
        <taxon>Bacteria</taxon>
        <taxon>Bacillati</taxon>
        <taxon>Bacillota</taxon>
        <taxon>Clostridia</taxon>
        <taxon>Lachnospirales</taxon>
        <taxon>Lachnospiraceae</taxon>
        <taxon>Eisenbergiella</taxon>
    </lineage>
</organism>
<dbReference type="GO" id="GO:0006302">
    <property type="term" value="P:double-strand break repair"/>
    <property type="evidence" value="ECO:0007669"/>
    <property type="project" value="TreeGrafter"/>
</dbReference>
<dbReference type="GO" id="GO:0004519">
    <property type="term" value="F:endonuclease activity"/>
    <property type="evidence" value="ECO:0007669"/>
    <property type="project" value="UniProtKB-KW"/>
</dbReference>
<accession>A0A1E3AMS3</accession>
<proteinExistence type="predicted"/>
<gene>
    <name evidence="10" type="ORF">BEH84_04302</name>
</gene>
<evidence type="ECO:0000313" key="10">
    <source>
        <dbReference type="EMBL" id="ODM09934.1"/>
    </source>
</evidence>
<comment type="caution">
    <text evidence="10">The sequence shown here is derived from an EMBL/GenBank/DDBJ whole genome shotgun (WGS) entry which is preliminary data.</text>
</comment>
<sequence length="252" mass="28697">MKIATYNIWNDNRGWPDRLEQICDEIKTQNADLLCLQDVPDEDTCKYIAEEGKYGFYSFVKHPSCELAILSKYPFLDDYSFGEAQIVNVKAGNYVLEVINVHLPWDSVLSCEKQVIALVNQNKKTKADYSVFCGDFNCEAGSSVQNFILGKQSLYGEEAVPYWEDLAIVYQNITGIEPEATLDLAANPRWKDHGYKPCAGTRIDWILLKYSYPNPSPKLKTFRLFGRKISPKTGYCPSDHYGVLAELDFDNI</sequence>
<evidence type="ECO:0000256" key="5">
    <source>
        <dbReference type="ARBA" id="ARBA00022763"/>
    </source>
</evidence>
<keyword evidence="10" id="KW-0255">Endonuclease</keyword>
<keyword evidence="7" id="KW-0460">Magnesium</keyword>
<dbReference type="GO" id="GO:0004527">
    <property type="term" value="F:exonuclease activity"/>
    <property type="evidence" value="ECO:0007669"/>
    <property type="project" value="UniProtKB-KW"/>
</dbReference>
<dbReference type="Pfam" id="PF03372">
    <property type="entry name" value="Exo_endo_phos"/>
    <property type="match status" value="1"/>
</dbReference>
<evidence type="ECO:0000256" key="4">
    <source>
        <dbReference type="ARBA" id="ARBA00022723"/>
    </source>
</evidence>
<dbReference type="RefSeq" id="WP_069158316.1">
    <property type="nucleotide sequence ID" value="NZ_JBKXXQ010000022.1"/>
</dbReference>
<dbReference type="InterPro" id="IPR051547">
    <property type="entry name" value="TDP2-like"/>
</dbReference>
<keyword evidence="10" id="KW-0269">Exonuclease</keyword>
<evidence type="ECO:0000256" key="2">
    <source>
        <dbReference type="ARBA" id="ARBA00001946"/>
    </source>
</evidence>
<dbReference type="InterPro" id="IPR036691">
    <property type="entry name" value="Endo/exonu/phosph_ase_sf"/>
</dbReference>
<dbReference type="PANTHER" id="PTHR15822:SF4">
    <property type="entry name" value="TYROSYL-DNA PHOSPHODIESTERASE 2"/>
    <property type="match status" value="1"/>
</dbReference>
<dbReference type="GO" id="GO:0003697">
    <property type="term" value="F:single-stranded DNA binding"/>
    <property type="evidence" value="ECO:0007669"/>
    <property type="project" value="TreeGrafter"/>
</dbReference>
<comment type="cofactor">
    <cofactor evidence="1">
        <name>Mn(2+)</name>
        <dbReference type="ChEBI" id="CHEBI:29035"/>
    </cofactor>
</comment>